<keyword evidence="2" id="KW-1133">Transmembrane helix</keyword>
<gene>
    <name evidence="3" type="ORF">N7G274_009153</name>
</gene>
<feature type="transmembrane region" description="Helical" evidence="2">
    <location>
        <begin position="94"/>
        <end position="114"/>
    </location>
</feature>
<proteinExistence type="predicted"/>
<evidence type="ECO:0000256" key="2">
    <source>
        <dbReference type="SAM" id="Phobius"/>
    </source>
</evidence>
<reference evidence="3 4" key="1">
    <citation type="submission" date="2024-09" db="EMBL/GenBank/DDBJ databases">
        <title>Rethinking Asexuality: The Enigmatic Case of Functional Sexual Genes in Lepraria (Stereocaulaceae).</title>
        <authorList>
            <person name="Doellman M."/>
            <person name="Sun Y."/>
            <person name="Barcenas-Pena A."/>
            <person name="Lumbsch H.T."/>
            <person name="Grewe F."/>
        </authorList>
    </citation>
    <scope>NUCLEOTIDE SEQUENCE [LARGE SCALE GENOMIC DNA]</scope>
    <source>
        <strain evidence="3 4">Mercado 3170</strain>
    </source>
</reference>
<organism evidence="3 4">
    <name type="scientific">Stereocaulon virgatum</name>
    <dbReference type="NCBI Taxonomy" id="373712"/>
    <lineage>
        <taxon>Eukaryota</taxon>
        <taxon>Fungi</taxon>
        <taxon>Dikarya</taxon>
        <taxon>Ascomycota</taxon>
        <taxon>Pezizomycotina</taxon>
        <taxon>Lecanoromycetes</taxon>
        <taxon>OSLEUM clade</taxon>
        <taxon>Lecanoromycetidae</taxon>
        <taxon>Lecanorales</taxon>
        <taxon>Lecanorineae</taxon>
        <taxon>Stereocaulaceae</taxon>
        <taxon>Stereocaulon</taxon>
    </lineage>
</organism>
<dbReference type="Proteomes" id="UP001590950">
    <property type="component" value="Unassembled WGS sequence"/>
</dbReference>
<name>A0ABR3ZZG6_9LECA</name>
<comment type="caution">
    <text evidence="3">The sequence shown here is derived from an EMBL/GenBank/DDBJ whole genome shotgun (WGS) entry which is preliminary data.</text>
</comment>
<keyword evidence="4" id="KW-1185">Reference proteome</keyword>
<evidence type="ECO:0000313" key="3">
    <source>
        <dbReference type="EMBL" id="KAL2038205.1"/>
    </source>
</evidence>
<dbReference type="EMBL" id="JBEFKJ010000034">
    <property type="protein sequence ID" value="KAL2038205.1"/>
    <property type="molecule type" value="Genomic_DNA"/>
</dbReference>
<accession>A0ABR3ZZG6</accession>
<feature type="region of interest" description="Disordered" evidence="1">
    <location>
        <begin position="1"/>
        <end position="29"/>
    </location>
</feature>
<evidence type="ECO:0000313" key="4">
    <source>
        <dbReference type="Proteomes" id="UP001590950"/>
    </source>
</evidence>
<sequence length="126" mass="14547">MIGNEMRTSHPYTRFDGPQNSSNDDGRFRHRETFSSTLSLRKLDRAYNGEPSQTRTPLVWQASEWLVTNVICELILITIMIYELKGNVTKVQKYVFNTLIAGLASLNLLFYSSFLMPNMRYTTLIS</sequence>
<keyword evidence="2" id="KW-0472">Membrane</keyword>
<protein>
    <submittedName>
        <fullName evidence="3">Uncharacterized protein</fullName>
    </submittedName>
</protein>
<keyword evidence="2" id="KW-0812">Transmembrane</keyword>
<feature type="transmembrane region" description="Helical" evidence="2">
    <location>
        <begin position="65"/>
        <end position="82"/>
    </location>
</feature>
<evidence type="ECO:0000256" key="1">
    <source>
        <dbReference type="SAM" id="MobiDB-lite"/>
    </source>
</evidence>